<evidence type="ECO:0000259" key="1">
    <source>
        <dbReference type="PROSITE" id="PS50994"/>
    </source>
</evidence>
<evidence type="ECO:0000313" key="2">
    <source>
        <dbReference type="EMBL" id="OQA56873.1"/>
    </source>
</evidence>
<dbReference type="PANTHER" id="PTHR35004">
    <property type="entry name" value="TRANSPOSASE RV3428C-RELATED"/>
    <property type="match status" value="1"/>
</dbReference>
<dbReference type="InterPro" id="IPR001584">
    <property type="entry name" value="Integrase_cat-core"/>
</dbReference>
<dbReference type="GO" id="GO:0015074">
    <property type="term" value="P:DNA integration"/>
    <property type="evidence" value="ECO:0007669"/>
    <property type="project" value="InterPro"/>
</dbReference>
<dbReference type="Pfam" id="PF13683">
    <property type="entry name" value="rve_3"/>
    <property type="match status" value="1"/>
</dbReference>
<sequence>MPWMEVHKVDLRRELIYRYLNKEKVTDLCREYGISRKTAYKYIHRFQAFGLDGLKDQSRRPHHLASQTDALTEQMILDTKFKHPSWGAKKLKPALERQYPDIVFPAVSTISAILSRHGLVRSHPRRLKRSVSPHQLRTSHEPNEIWCVDFKGQFQTQDRKYCYPLTITDHSSRYLLACEALFSPSIQESLPVFKECFSKYGLPQVIRSDNGSPFASLQSPFGLTQLSVWLVKLGIILERIDPGHPEQNGRHERMHRTLKEEACQKPATNLFTQQDRFETFKVIYNTVRPHEAINQETPASRYHKSDRSFPATLGDCEYPHHTLTRRVDSSGRISLYGNRLIRISKVFAGELLGFKDYNNSWLVSFSCYDIGTIDKKTLTFESTEIQDD</sequence>
<dbReference type="PROSITE" id="PS50994">
    <property type="entry name" value="INTEGRASE"/>
    <property type="match status" value="1"/>
</dbReference>
<name>A0A1V5SRK1_9BACT</name>
<dbReference type="GO" id="GO:0003676">
    <property type="term" value="F:nucleic acid binding"/>
    <property type="evidence" value="ECO:0007669"/>
    <property type="project" value="InterPro"/>
</dbReference>
<dbReference type="InterPro" id="IPR047656">
    <property type="entry name" value="IS481-like_transpos"/>
</dbReference>
<dbReference type="PANTHER" id="PTHR35004:SF6">
    <property type="entry name" value="TRANSPOSASE"/>
    <property type="match status" value="1"/>
</dbReference>
<comment type="caution">
    <text evidence="2">The sequence shown here is derived from an EMBL/GenBank/DDBJ whole genome shotgun (WGS) entry which is preliminary data.</text>
</comment>
<protein>
    <submittedName>
        <fullName evidence="2">Integrase core domain protein</fullName>
    </submittedName>
</protein>
<dbReference type="Pfam" id="PF13518">
    <property type="entry name" value="HTH_28"/>
    <property type="match status" value="1"/>
</dbReference>
<dbReference type="AlphaFoldDB" id="A0A1V5SRK1"/>
<dbReference type="SUPFAM" id="SSF53098">
    <property type="entry name" value="Ribonuclease H-like"/>
    <property type="match status" value="1"/>
</dbReference>
<proteinExistence type="predicted"/>
<dbReference type="InterPro" id="IPR012337">
    <property type="entry name" value="RNaseH-like_sf"/>
</dbReference>
<dbReference type="Gene3D" id="3.30.420.10">
    <property type="entry name" value="Ribonuclease H-like superfamily/Ribonuclease H"/>
    <property type="match status" value="1"/>
</dbReference>
<reference evidence="2" key="1">
    <citation type="submission" date="2017-02" db="EMBL/GenBank/DDBJ databases">
        <title>Delving into the versatile metabolic prowess of the omnipresent phylum Bacteroidetes.</title>
        <authorList>
            <person name="Nobu M.K."/>
            <person name="Mei R."/>
            <person name="Narihiro T."/>
            <person name="Kuroda K."/>
            <person name="Liu W.-T."/>
        </authorList>
    </citation>
    <scope>NUCLEOTIDE SEQUENCE</scope>
    <source>
        <strain evidence="2">ADurb.Bin276</strain>
    </source>
</reference>
<dbReference type="InterPro" id="IPR055247">
    <property type="entry name" value="InsJ-like_HTH"/>
</dbReference>
<dbReference type="EMBL" id="MWBQ01000105">
    <property type="protein sequence ID" value="OQA56873.1"/>
    <property type="molecule type" value="Genomic_DNA"/>
</dbReference>
<accession>A0A1V5SRK1</accession>
<dbReference type="InterPro" id="IPR036397">
    <property type="entry name" value="RNaseH_sf"/>
</dbReference>
<gene>
    <name evidence="2" type="ORF">BWY41_01422</name>
</gene>
<dbReference type="Proteomes" id="UP000485569">
    <property type="component" value="Unassembled WGS sequence"/>
</dbReference>
<dbReference type="SUPFAM" id="SSF46689">
    <property type="entry name" value="Homeodomain-like"/>
    <property type="match status" value="1"/>
</dbReference>
<organism evidence="2">
    <name type="scientific">Candidatus Atribacter allofermentans</name>
    <dbReference type="NCBI Taxonomy" id="1852833"/>
    <lineage>
        <taxon>Bacteria</taxon>
        <taxon>Pseudomonadati</taxon>
        <taxon>Atribacterota</taxon>
        <taxon>Atribacteria</taxon>
        <taxon>Atribacterales</taxon>
        <taxon>Atribacteraceae</taxon>
        <taxon>Atribacter</taxon>
    </lineage>
</organism>
<feature type="domain" description="Integrase catalytic" evidence="1">
    <location>
        <begin position="138"/>
        <end position="306"/>
    </location>
</feature>
<dbReference type="NCBIfam" id="NF033577">
    <property type="entry name" value="transpos_IS481"/>
    <property type="match status" value="1"/>
</dbReference>
<dbReference type="InterPro" id="IPR009057">
    <property type="entry name" value="Homeodomain-like_sf"/>
</dbReference>